<accession>A0A0A9GJ51</accession>
<feature type="domain" description="hAT-like transposase RNase-H fold" evidence="1">
    <location>
        <begin position="10"/>
        <end position="106"/>
    </location>
</feature>
<dbReference type="Pfam" id="PF14372">
    <property type="entry name" value="hAT-like_RNase-H"/>
    <property type="match status" value="1"/>
</dbReference>
<organism evidence="2">
    <name type="scientific">Arundo donax</name>
    <name type="common">Giant reed</name>
    <name type="synonym">Donax arundinaceus</name>
    <dbReference type="NCBI Taxonomy" id="35708"/>
    <lineage>
        <taxon>Eukaryota</taxon>
        <taxon>Viridiplantae</taxon>
        <taxon>Streptophyta</taxon>
        <taxon>Embryophyta</taxon>
        <taxon>Tracheophyta</taxon>
        <taxon>Spermatophyta</taxon>
        <taxon>Magnoliopsida</taxon>
        <taxon>Liliopsida</taxon>
        <taxon>Poales</taxon>
        <taxon>Poaceae</taxon>
        <taxon>PACMAD clade</taxon>
        <taxon>Arundinoideae</taxon>
        <taxon>Arundineae</taxon>
        <taxon>Arundo</taxon>
    </lineage>
</organism>
<dbReference type="PANTHER" id="PTHR23272:SF184">
    <property type="entry name" value="OS03G0311250 PROTEIN"/>
    <property type="match status" value="1"/>
</dbReference>
<protein>
    <recommendedName>
        <fullName evidence="1">hAT-like transposase RNase-H fold domain-containing protein</fullName>
    </recommendedName>
</protein>
<evidence type="ECO:0000259" key="1">
    <source>
        <dbReference type="Pfam" id="PF14372"/>
    </source>
</evidence>
<proteinExistence type="predicted"/>
<sequence>MQPKWSRVRNIPTSSCYFHQIWEVKKLLECKSTNSDFKIALMAQKMKEKLQKYWDLCYLQICIPVILDLRFKLSFIEFRLKQGFGSRAFTYFSKVQKTFRKLFDDYSLKFADLIPENARPFSGGRTGTAKQPHVLGGVSGLVATARVSLAAVAAVGRAAAARPTFILTQGRMQCQGPSLQFLHCYPGAALCTAAKSAHILFSLTGGRTRKEYHQVLNSVSHSSQNVVPFL</sequence>
<dbReference type="PANTHER" id="PTHR23272">
    <property type="entry name" value="BED FINGER-RELATED"/>
    <property type="match status" value="1"/>
</dbReference>
<reference evidence="2" key="2">
    <citation type="journal article" date="2015" name="Data Brief">
        <title>Shoot transcriptome of the giant reed, Arundo donax.</title>
        <authorList>
            <person name="Barrero R.A."/>
            <person name="Guerrero F.D."/>
            <person name="Moolhuijzen P."/>
            <person name="Goolsby J.A."/>
            <person name="Tidwell J."/>
            <person name="Bellgard S.E."/>
            <person name="Bellgard M.I."/>
        </authorList>
    </citation>
    <scope>NUCLEOTIDE SEQUENCE</scope>
    <source>
        <tissue evidence="2">Shoot tissue taken approximately 20 cm above the soil surface</tissue>
    </source>
</reference>
<dbReference type="InterPro" id="IPR012337">
    <property type="entry name" value="RNaseH-like_sf"/>
</dbReference>
<dbReference type="EMBL" id="GBRH01175330">
    <property type="protein sequence ID" value="JAE22566.1"/>
    <property type="molecule type" value="Transcribed_RNA"/>
</dbReference>
<dbReference type="GO" id="GO:0003677">
    <property type="term" value="F:DNA binding"/>
    <property type="evidence" value="ECO:0007669"/>
    <property type="project" value="InterPro"/>
</dbReference>
<dbReference type="SUPFAM" id="SSF53098">
    <property type="entry name" value="Ribonuclease H-like"/>
    <property type="match status" value="1"/>
</dbReference>
<reference evidence="2" key="1">
    <citation type="submission" date="2014-09" db="EMBL/GenBank/DDBJ databases">
        <authorList>
            <person name="Magalhaes I.L.F."/>
            <person name="Oliveira U."/>
            <person name="Santos F.R."/>
            <person name="Vidigal T.H.D.A."/>
            <person name="Brescovit A.D."/>
            <person name="Santos A.J."/>
        </authorList>
    </citation>
    <scope>NUCLEOTIDE SEQUENCE</scope>
    <source>
        <tissue evidence="2">Shoot tissue taken approximately 20 cm above the soil surface</tissue>
    </source>
</reference>
<evidence type="ECO:0000313" key="2">
    <source>
        <dbReference type="EMBL" id="JAE22566.1"/>
    </source>
</evidence>
<dbReference type="AlphaFoldDB" id="A0A0A9GJ51"/>
<name>A0A0A9GJ51_ARUDO</name>
<dbReference type="InterPro" id="IPR025525">
    <property type="entry name" value="hAT-like_transposase_RNase-H"/>
</dbReference>